<feature type="repeat" description="ANK" evidence="3">
    <location>
        <begin position="73"/>
        <end position="105"/>
    </location>
</feature>
<protein>
    <submittedName>
        <fullName evidence="4">Uncharacterized protein</fullName>
    </submittedName>
</protein>
<keyword evidence="5" id="KW-1185">Reference proteome</keyword>
<dbReference type="InterPro" id="IPR002110">
    <property type="entry name" value="Ankyrin_rpt"/>
</dbReference>
<feature type="repeat" description="ANK" evidence="3">
    <location>
        <begin position="371"/>
        <end position="403"/>
    </location>
</feature>
<feature type="repeat" description="ANK" evidence="3">
    <location>
        <begin position="486"/>
        <end position="518"/>
    </location>
</feature>
<dbReference type="PROSITE" id="PS50297">
    <property type="entry name" value="ANK_REP_REGION"/>
    <property type="match status" value="7"/>
</dbReference>
<reference evidence="4" key="1">
    <citation type="submission" date="2019-03" db="EMBL/GenBank/DDBJ databases">
        <title>Long read genome sequence of the mycoparasitic Pythium oligandrum ATCC 38472 isolated from sugarbeet rhizosphere.</title>
        <authorList>
            <person name="Gaulin E."/>
        </authorList>
    </citation>
    <scope>NUCLEOTIDE SEQUENCE</scope>
    <source>
        <strain evidence="4">ATCC 38472_TT</strain>
    </source>
</reference>
<comment type="caution">
    <text evidence="4">The sequence shown here is derived from an EMBL/GenBank/DDBJ whole genome shotgun (WGS) entry which is preliminary data.</text>
</comment>
<dbReference type="PANTHER" id="PTHR24178">
    <property type="entry name" value="MOLTING PROTEIN MLT-4"/>
    <property type="match status" value="1"/>
</dbReference>
<dbReference type="AlphaFoldDB" id="A0A8K1CRG4"/>
<feature type="repeat" description="ANK" evidence="3">
    <location>
        <begin position="146"/>
        <end position="178"/>
    </location>
</feature>
<organism evidence="4 5">
    <name type="scientific">Pythium oligandrum</name>
    <name type="common">Mycoparasitic fungus</name>
    <dbReference type="NCBI Taxonomy" id="41045"/>
    <lineage>
        <taxon>Eukaryota</taxon>
        <taxon>Sar</taxon>
        <taxon>Stramenopiles</taxon>
        <taxon>Oomycota</taxon>
        <taxon>Peronosporomycetes</taxon>
        <taxon>Pythiales</taxon>
        <taxon>Pythiaceae</taxon>
        <taxon>Pythium</taxon>
    </lineage>
</organism>
<dbReference type="PROSITE" id="PS50088">
    <property type="entry name" value="ANK_REPEAT"/>
    <property type="match status" value="8"/>
</dbReference>
<feature type="repeat" description="ANK" evidence="3">
    <location>
        <begin position="5"/>
        <end position="31"/>
    </location>
</feature>
<dbReference type="PRINTS" id="PR01415">
    <property type="entry name" value="ANKYRIN"/>
</dbReference>
<evidence type="ECO:0000313" key="5">
    <source>
        <dbReference type="Proteomes" id="UP000794436"/>
    </source>
</evidence>
<accession>A0A8K1CRG4</accession>
<dbReference type="EMBL" id="SPLM01000005">
    <property type="protein sequence ID" value="TMW67385.1"/>
    <property type="molecule type" value="Genomic_DNA"/>
</dbReference>
<dbReference type="PANTHER" id="PTHR24178:SF41">
    <property type="entry name" value="ANKYRIN-2 ISOFORM X1"/>
    <property type="match status" value="1"/>
</dbReference>
<dbReference type="SMART" id="SM00248">
    <property type="entry name" value="ANK"/>
    <property type="match status" value="12"/>
</dbReference>
<dbReference type="Proteomes" id="UP000794436">
    <property type="component" value="Unassembled WGS sequence"/>
</dbReference>
<feature type="repeat" description="ANK" evidence="3">
    <location>
        <begin position="179"/>
        <end position="211"/>
    </location>
</feature>
<gene>
    <name evidence="4" type="ORF">Poli38472_012501</name>
</gene>
<evidence type="ECO:0000256" key="1">
    <source>
        <dbReference type="ARBA" id="ARBA00022737"/>
    </source>
</evidence>
<name>A0A8K1CRG4_PYTOL</name>
<keyword evidence="2 3" id="KW-0040">ANK repeat</keyword>
<proteinExistence type="predicted"/>
<dbReference type="OrthoDB" id="20872at2759"/>
<dbReference type="SUPFAM" id="SSF48403">
    <property type="entry name" value="Ankyrin repeat"/>
    <property type="match status" value="2"/>
</dbReference>
<sequence length="547" mass="58243">MDFQVGRTALHYPAWYGKLEVVQTLLDRGVDGGIQALGSDGRNALQDASWFGQADMVKLLLAHGVDSNVQHNNGWTALHLAAHESQVEIINLLLAHGADATIYSNGEQTPWDIAAVNGHSLVLETLSSHGMHGTSAIESIEDNEQVDESELHEMSRSGNAEGVMTLLRHGTDVDKLDMFGMTPLLVAAKAGQVNVIEHLVAHGANLSAVADHHATVLHMAVFSGSLETVNALVALDIDIFACDERNRSALHYAAWSGQKHLLQSLVSRMGGDFDGRLALFGVMATGSVEAAEAMLGMHGDIDEKEYGYLFSYTSTGEENEIVHTLVRLGVDIGGRDENGKTALHFAALASRAEMVTLLLGFGADVNAVDERGRSPLHCAAKYGDAATVIALLEGGASINAKYSDEKCAILCAAKRASPNIARVLLSYGAEVVGELRQMTMVVASVYGRTETLAIFLENGFDANSIVEVRPAASISLQSRELKDTCQDMTLLDFAASQGKVEIVHLLLAHGANVHAMKEGGLKALANARDQGYMSLVAILEAAIGASD</sequence>
<feature type="repeat" description="ANK" evidence="3">
    <location>
        <begin position="40"/>
        <end position="72"/>
    </location>
</feature>
<dbReference type="Pfam" id="PF00023">
    <property type="entry name" value="Ank"/>
    <property type="match status" value="2"/>
</dbReference>
<dbReference type="Pfam" id="PF12796">
    <property type="entry name" value="Ank_2"/>
    <property type="match status" value="3"/>
</dbReference>
<dbReference type="InterPro" id="IPR036770">
    <property type="entry name" value="Ankyrin_rpt-contain_sf"/>
</dbReference>
<keyword evidence="1" id="KW-0677">Repeat</keyword>
<evidence type="ECO:0000256" key="3">
    <source>
        <dbReference type="PROSITE-ProRule" id="PRU00023"/>
    </source>
</evidence>
<feature type="repeat" description="ANK" evidence="3">
    <location>
        <begin position="338"/>
        <end position="370"/>
    </location>
</feature>
<evidence type="ECO:0000256" key="2">
    <source>
        <dbReference type="ARBA" id="ARBA00023043"/>
    </source>
</evidence>
<evidence type="ECO:0000313" key="4">
    <source>
        <dbReference type="EMBL" id="TMW67385.1"/>
    </source>
</evidence>
<dbReference type="Gene3D" id="1.25.40.20">
    <property type="entry name" value="Ankyrin repeat-containing domain"/>
    <property type="match status" value="4"/>
</dbReference>